<sequence length="152" mass="16074">MDRALRQRLGETLNTLIFFVIAGSTAYGCHQLREKRNNGEFTPFLDDEELVAKDKESLMHTHKAIADRLASYTKTVAATTGKAETDQTMPLKSTPTASVSDKNVTSTEGVTATIDAADKGAINGAPTSPTSQAEQSSTSAGLLSGLVKIITG</sequence>
<feature type="compositionally biased region" description="Polar residues" evidence="1">
    <location>
        <begin position="125"/>
        <end position="138"/>
    </location>
</feature>
<dbReference type="Proteomes" id="UP000054560">
    <property type="component" value="Unassembled WGS sequence"/>
</dbReference>
<feature type="region of interest" description="Disordered" evidence="1">
    <location>
        <begin position="119"/>
        <end position="138"/>
    </location>
</feature>
<evidence type="ECO:0000256" key="1">
    <source>
        <dbReference type="SAM" id="MobiDB-lite"/>
    </source>
</evidence>
<protein>
    <submittedName>
        <fullName evidence="2">Uncharacterized protein</fullName>
    </submittedName>
</protein>
<feature type="region of interest" description="Disordered" evidence="1">
    <location>
        <begin position="79"/>
        <end position="105"/>
    </location>
</feature>
<evidence type="ECO:0000313" key="3">
    <source>
        <dbReference type="Proteomes" id="UP000054560"/>
    </source>
</evidence>
<gene>
    <name evidence="2" type="ORF">SARC_06355</name>
</gene>
<proteinExistence type="predicted"/>
<evidence type="ECO:0000313" key="2">
    <source>
        <dbReference type="EMBL" id="KNC81305.1"/>
    </source>
</evidence>
<dbReference type="EMBL" id="KQ242047">
    <property type="protein sequence ID" value="KNC81305.1"/>
    <property type="molecule type" value="Genomic_DNA"/>
</dbReference>
<name>A0A0L0FWT3_9EUKA</name>
<reference evidence="2 3" key="1">
    <citation type="submission" date="2011-02" db="EMBL/GenBank/DDBJ databases">
        <title>The Genome Sequence of Sphaeroforma arctica JP610.</title>
        <authorList>
            <consortium name="The Broad Institute Genome Sequencing Platform"/>
            <person name="Russ C."/>
            <person name="Cuomo C."/>
            <person name="Young S.K."/>
            <person name="Zeng Q."/>
            <person name="Gargeya S."/>
            <person name="Alvarado L."/>
            <person name="Berlin A."/>
            <person name="Chapman S.B."/>
            <person name="Chen Z."/>
            <person name="Freedman E."/>
            <person name="Gellesch M."/>
            <person name="Goldberg J."/>
            <person name="Griggs A."/>
            <person name="Gujja S."/>
            <person name="Heilman E."/>
            <person name="Heiman D."/>
            <person name="Howarth C."/>
            <person name="Mehta T."/>
            <person name="Neiman D."/>
            <person name="Pearson M."/>
            <person name="Roberts A."/>
            <person name="Saif S."/>
            <person name="Shea T."/>
            <person name="Shenoy N."/>
            <person name="Sisk P."/>
            <person name="Stolte C."/>
            <person name="Sykes S."/>
            <person name="White J."/>
            <person name="Yandava C."/>
            <person name="Burger G."/>
            <person name="Gray M.W."/>
            <person name="Holland P.W.H."/>
            <person name="King N."/>
            <person name="Lang F.B.F."/>
            <person name="Roger A.J."/>
            <person name="Ruiz-Trillo I."/>
            <person name="Haas B."/>
            <person name="Nusbaum C."/>
            <person name="Birren B."/>
        </authorList>
    </citation>
    <scope>NUCLEOTIDE SEQUENCE [LARGE SCALE GENOMIC DNA]</scope>
    <source>
        <strain evidence="2 3">JP610</strain>
    </source>
</reference>
<dbReference type="GeneID" id="25906859"/>
<organism evidence="2 3">
    <name type="scientific">Sphaeroforma arctica JP610</name>
    <dbReference type="NCBI Taxonomy" id="667725"/>
    <lineage>
        <taxon>Eukaryota</taxon>
        <taxon>Ichthyosporea</taxon>
        <taxon>Ichthyophonida</taxon>
        <taxon>Sphaeroforma</taxon>
    </lineage>
</organism>
<dbReference type="RefSeq" id="XP_014155207.1">
    <property type="nucleotide sequence ID" value="XM_014299732.1"/>
</dbReference>
<keyword evidence="3" id="KW-1185">Reference proteome</keyword>
<feature type="compositionally biased region" description="Polar residues" evidence="1">
    <location>
        <begin position="86"/>
        <end position="105"/>
    </location>
</feature>
<accession>A0A0L0FWT3</accession>
<dbReference type="AlphaFoldDB" id="A0A0L0FWT3"/>
<dbReference type="PROSITE" id="PS51257">
    <property type="entry name" value="PROKAR_LIPOPROTEIN"/>
    <property type="match status" value="1"/>
</dbReference>